<name>A0AAU8KY41_9CAUD</name>
<accession>A0AAU8KY41</accession>
<protein>
    <submittedName>
        <fullName evidence="1">Uncharacterized protein</fullName>
    </submittedName>
</protein>
<reference evidence="1" key="1">
    <citation type="submission" date="2024-06" db="EMBL/GenBank/DDBJ databases">
        <authorList>
            <person name="Gannavaram S."/>
            <person name="Nemani S."/>
            <person name="Datta M."/>
            <person name="Picchiottino A."/>
            <person name="Mereddy A."/>
            <person name="Gannavaram N."/>
            <person name="Honeycutt C."/>
            <person name="Tran D."/>
            <person name="Choi K."/>
            <person name="Srinivasan K."/>
            <person name="Johnson A."/>
        </authorList>
    </citation>
    <scope>NUCLEOTIDE SEQUENCE</scope>
</reference>
<proteinExistence type="predicted"/>
<organism evidence="1">
    <name type="scientific">Pantoea phage Survivor</name>
    <dbReference type="NCBI Taxonomy" id="3232176"/>
    <lineage>
        <taxon>Viruses</taxon>
        <taxon>Duplodnaviria</taxon>
        <taxon>Heunggongvirae</taxon>
        <taxon>Uroviricota</taxon>
        <taxon>Caudoviricetes</taxon>
    </lineage>
</organism>
<dbReference type="EMBL" id="PP885733">
    <property type="protein sequence ID" value="XCN28278.1"/>
    <property type="molecule type" value="Genomic_DNA"/>
</dbReference>
<sequence length="233" mass="26604">MSKFKRLAILTHLASYRELAIDIVMVNYAIAIDDEIGKVSLMSPEYIEEYYESNVTGIEKTLNEIRSRADQLGWDGDKVPTIKDIPEEKLERIAKDMAAEKTFRFLSEPMERRDYMSDVSPLTLQLMQRVTATMEGRIHSPHLGEDFDDILARQARNEAFSKVMSPEHAQRLINDLSTLVMATDDDEYSKTLSDEIVRLQYIASGIVTEVEATVSTTVDLYPMPDFMKGNHDE</sequence>
<evidence type="ECO:0000313" key="1">
    <source>
        <dbReference type="EMBL" id="XCN28278.1"/>
    </source>
</evidence>